<dbReference type="EMBL" id="KK107344">
    <property type="protein sequence ID" value="EZA52388.1"/>
    <property type="molecule type" value="Genomic_DNA"/>
</dbReference>
<evidence type="ECO:0000313" key="1">
    <source>
        <dbReference type="EMBL" id="EZA52388.1"/>
    </source>
</evidence>
<sequence length="41" mass="4646">MVQDTVFASVSGVVNSAKKNPTEFRQIGFKDKSWHFKMAKT</sequence>
<proteinExistence type="predicted"/>
<organism evidence="1 3">
    <name type="scientific">Ooceraea biroi</name>
    <name type="common">Clonal raider ant</name>
    <name type="synonym">Cerapachys biroi</name>
    <dbReference type="NCBI Taxonomy" id="2015173"/>
    <lineage>
        <taxon>Eukaryota</taxon>
        <taxon>Metazoa</taxon>
        <taxon>Ecdysozoa</taxon>
        <taxon>Arthropoda</taxon>
        <taxon>Hexapoda</taxon>
        <taxon>Insecta</taxon>
        <taxon>Pterygota</taxon>
        <taxon>Neoptera</taxon>
        <taxon>Endopterygota</taxon>
        <taxon>Hymenoptera</taxon>
        <taxon>Apocrita</taxon>
        <taxon>Aculeata</taxon>
        <taxon>Formicoidea</taxon>
        <taxon>Formicidae</taxon>
        <taxon>Dorylinae</taxon>
        <taxon>Ooceraea</taxon>
    </lineage>
</organism>
<dbReference type="Proteomes" id="UP000053097">
    <property type="component" value="Unassembled WGS sequence"/>
</dbReference>
<accession>A0A026W8T0</accession>
<dbReference type="AlphaFoldDB" id="A0A026W8T0"/>
<evidence type="ECO:0000313" key="2">
    <source>
        <dbReference type="EMBL" id="EZA62700.1"/>
    </source>
</evidence>
<gene>
    <name evidence="2" type="ORF">X777_07515</name>
    <name evidence="1" type="ORF">X777_08880</name>
</gene>
<reference evidence="1 3" key="1">
    <citation type="journal article" date="2014" name="Curr. Biol.">
        <title>The genome of the clonal raider ant Cerapachys biroi.</title>
        <authorList>
            <person name="Oxley P.R."/>
            <person name="Ji L."/>
            <person name="Fetter-Pruneda I."/>
            <person name="McKenzie S.K."/>
            <person name="Li C."/>
            <person name="Hu H."/>
            <person name="Zhang G."/>
            <person name="Kronauer D.J."/>
        </authorList>
    </citation>
    <scope>NUCLEOTIDE SEQUENCE [LARGE SCALE GENOMIC DNA]</scope>
</reference>
<dbReference type="EMBL" id="KK107019">
    <property type="protein sequence ID" value="EZA62700.1"/>
    <property type="molecule type" value="Genomic_DNA"/>
</dbReference>
<evidence type="ECO:0000313" key="3">
    <source>
        <dbReference type="Proteomes" id="UP000053097"/>
    </source>
</evidence>
<feature type="non-terminal residue" evidence="1">
    <location>
        <position position="41"/>
    </location>
</feature>
<name>A0A026W8T0_OOCBI</name>
<protein>
    <submittedName>
        <fullName evidence="1">Uncharacterized protein</fullName>
    </submittedName>
</protein>
<keyword evidence="3" id="KW-1185">Reference proteome</keyword>